<sequence length="158" mass="17909">MGSLKNLKSRILELGDEFSYVDAAENAADLMSVNDFEQHCGFRLCDDLVEFVCALGMIAIKISPEILSNLKENDSQINEIYVYGISKGKTPEWMKLKDFNAESVCFFEQGESKAYVDIDGVVFTDEGKFDGDMYDFIISKIDELEEKYSRLIPQNAQI</sequence>
<name>A0ABD4JFP1_9BACT</name>
<accession>A0ABD4JFP1</accession>
<dbReference type="Proteomes" id="UP001318760">
    <property type="component" value="Unassembled WGS sequence"/>
</dbReference>
<evidence type="ECO:0000313" key="2">
    <source>
        <dbReference type="Proteomes" id="UP001318760"/>
    </source>
</evidence>
<dbReference type="AlphaFoldDB" id="A0ABD4JFP1"/>
<dbReference type="RefSeq" id="WP_336613042.1">
    <property type="nucleotide sequence ID" value="NZ_JADBHS010000001.1"/>
</dbReference>
<gene>
    <name evidence="1" type="ORF">CCAL12919_00470</name>
</gene>
<dbReference type="EMBL" id="JADBHS010000001">
    <property type="protein sequence ID" value="MBE2985609.1"/>
    <property type="molecule type" value="Genomic_DNA"/>
</dbReference>
<evidence type="ECO:0008006" key="3">
    <source>
        <dbReference type="Google" id="ProtNLM"/>
    </source>
</evidence>
<comment type="caution">
    <text evidence="1">The sequence shown here is derived from an EMBL/GenBank/DDBJ whole genome shotgun (WGS) entry which is preliminary data.</text>
</comment>
<proteinExistence type="predicted"/>
<evidence type="ECO:0000313" key="1">
    <source>
        <dbReference type="EMBL" id="MBE2985609.1"/>
    </source>
</evidence>
<reference evidence="1 2" key="1">
    <citation type="submission" date="2020-10" db="EMBL/GenBank/DDBJ databases">
        <title>Campylobacter californiensis sp. nov. isolated from cattle and feral swine in California.</title>
        <authorList>
            <person name="Miller W.G."/>
        </authorList>
    </citation>
    <scope>NUCLEOTIDE SEQUENCE [LARGE SCALE GENOMIC DNA]</scope>
    <source>
        <strain evidence="1 2">RM12919</strain>
    </source>
</reference>
<protein>
    <recommendedName>
        <fullName evidence="3">SMI1/KNR4 family protein</fullName>
    </recommendedName>
</protein>
<organism evidence="1 2">
    <name type="scientific">Campylobacter californiensis</name>
    <dbReference type="NCBI Taxonomy" id="1032243"/>
    <lineage>
        <taxon>Bacteria</taxon>
        <taxon>Pseudomonadati</taxon>
        <taxon>Campylobacterota</taxon>
        <taxon>Epsilonproteobacteria</taxon>
        <taxon>Campylobacterales</taxon>
        <taxon>Campylobacteraceae</taxon>
        <taxon>Campylobacter</taxon>
    </lineage>
</organism>